<gene>
    <name evidence="1" type="ORF">L1987_57824</name>
</gene>
<organism evidence="1 2">
    <name type="scientific">Smallanthus sonchifolius</name>
    <dbReference type="NCBI Taxonomy" id="185202"/>
    <lineage>
        <taxon>Eukaryota</taxon>
        <taxon>Viridiplantae</taxon>
        <taxon>Streptophyta</taxon>
        <taxon>Embryophyta</taxon>
        <taxon>Tracheophyta</taxon>
        <taxon>Spermatophyta</taxon>
        <taxon>Magnoliopsida</taxon>
        <taxon>eudicotyledons</taxon>
        <taxon>Gunneridae</taxon>
        <taxon>Pentapetalae</taxon>
        <taxon>asterids</taxon>
        <taxon>campanulids</taxon>
        <taxon>Asterales</taxon>
        <taxon>Asteraceae</taxon>
        <taxon>Asteroideae</taxon>
        <taxon>Heliantheae alliance</taxon>
        <taxon>Millerieae</taxon>
        <taxon>Smallanthus</taxon>
    </lineage>
</organism>
<name>A0ACB9DE30_9ASTR</name>
<keyword evidence="2" id="KW-1185">Reference proteome</keyword>
<evidence type="ECO:0000313" key="1">
    <source>
        <dbReference type="EMBL" id="KAI3744733.1"/>
    </source>
</evidence>
<reference evidence="1 2" key="2">
    <citation type="journal article" date="2022" name="Mol. Ecol. Resour.">
        <title>The genomes of chicory, endive, great burdock and yacon provide insights into Asteraceae paleo-polyploidization history and plant inulin production.</title>
        <authorList>
            <person name="Fan W."/>
            <person name="Wang S."/>
            <person name="Wang H."/>
            <person name="Wang A."/>
            <person name="Jiang F."/>
            <person name="Liu H."/>
            <person name="Zhao H."/>
            <person name="Xu D."/>
            <person name="Zhang Y."/>
        </authorList>
    </citation>
    <scope>NUCLEOTIDE SEQUENCE [LARGE SCALE GENOMIC DNA]</scope>
    <source>
        <strain evidence="2">cv. Yunnan</strain>
        <tissue evidence="1">Leaves</tissue>
    </source>
</reference>
<evidence type="ECO:0000313" key="2">
    <source>
        <dbReference type="Proteomes" id="UP001056120"/>
    </source>
</evidence>
<accession>A0ACB9DE30</accession>
<protein>
    <submittedName>
        <fullName evidence="1">Uncharacterized protein</fullName>
    </submittedName>
</protein>
<reference evidence="2" key="1">
    <citation type="journal article" date="2022" name="Mol. Ecol. Resour.">
        <title>The genomes of chicory, endive, great burdock and yacon provide insights into Asteraceae palaeo-polyploidization history and plant inulin production.</title>
        <authorList>
            <person name="Fan W."/>
            <person name="Wang S."/>
            <person name="Wang H."/>
            <person name="Wang A."/>
            <person name="Jiang F."/>
            <person name="Liu H."/>
            <person name="Zhao H."/>
            <person name="Xu D."/>
            <person name="Zhang Y."/>
        </authorList>
    </citation>
    <scope>NUCLEOTIDE SEQUENCE [LARGE SCALE GENOMIC DNA]</scope>
    <source>
        <strain evidence="2">cv. Yunnan</strain>
    </source>
</reference>
<sequence>MCRPTFILYRLHLKVLELGGLLMDALICLDFSELTNKALVFLVRSEMEMGQVFDKAWPILNLAISGRIQVILSELIWRCNMGALDEGHYHVVLENGFETLTGDVNKEGTRGNTLEEIAGQKAGIFKKGVPAYIFSQPPEAMQVLKEKTSRLDGGGGTRVADAGLHAASTRSSGGGAPAAVEMAYGQSVCG</sequence>
<dbReference type="EMBL" id="CM042036">
    <property type="protein sequence ID" value="KAI3744733.1"/>
    <property type="molecule type" value="Genomic_DNA"/>
</dbReference>
<proteinExistence type="predicted"/>
<comment type="caution">
    <text evidence="1">The sequence shown here is derived from an EMBL/GenBank/DDBJ whole genome shotgun (WGS) entry which is preliminary data.</text>
</comment>
<dbReference type="Proteomes" id="UP001056120">
    <property type="component" value="Linkage Group LG19"/>
</dbReference>